<reference evidence="3 5" key="1">
    <citation type="journal article" date="2017" name="Nature">
        <title>The sunflower genome provides insights into oil metabolism, flowering and Asterid evolution.</title>
        <authorList>
            <person name="Badouin H."/>
            <person name="Gouzy J."/>
            <person name="Grassa C.J."/>
            <person name="Murat F."/>
            <person name="Staton S.E."/>
            <person name="Cottret L."/>
            <person name="Lelandais-Briere C."/>
            <person name="Owens G.L."/>
            <person name="Carrere S."/>
            <person name="Mayjonade B."/>
            <person name="Legrand L."/>
            <person name="Gill N."/>
            <person name="Kane N.C."/>
            <person name="Bowers J.E."/>
            <person name="Hubner S."/>
            <person name="Bellec A."/>
            <person name="Berard A."/>
            <person name="Berges H."/>
            <person name="Blanchet N."/>
            <person name="Boniface M.C."/>
            <person name="Brunel D."/>
            <person name="Catrice O."/>
            <person name="Chaidir N."/>
            <person name="Claudel C."/>
            <person name="Donnadieu C."/>
            <person name="Faraut T."/>
            <person name="Fievet G."/>
            <person name="Helmstetter N."/>
            <person name="King M."/>
            <person name="Knapp S.J."/>
            <person name="Lai Z."/>
            <person name="Le Paslier M.C."/>
            <person name="Lippi Y."/>
            <person name="Lorenzon L."/>
            <person name="Mandel J.R."/>
            <person name="Marage G."/>
            <person name="Marchand G."/>
            <person name="Marquand E."/>
            <person name="Bret-Mestries E."/>
            <person name="Morien E."/>
            <person name="Nambeesan S."/>
            <person name="Nguyen T."/>
            <person name="Pegot-Espagnet P."/>
            <person name="Pouilly N."/>
            <person name="Raftis F."/>
            <person name="Sallet E."/>
            <person name="Schiex T."/>
            <person name="Thomas J."/>
            <person name="Vandecasteele C."/>
            <person name="Vares D."/>
            <person name="Vear F."/>
            <person name="Vautrin S."/>
            <person name="Crespi M."/>
            <person name="Mangin B."/>
            <person name="Burke J.M."/>
            <person name="Salse J."/>
            <person name="Munos S."/>
            <person name="Vincourt P."/>
            <person name="Rieseberg L.H."/>
            <person name="Langlade N.B."/>
        </authorList>
    </citation>
    <scope>NUCLEOTIDE SEQUENCE [LARGE SCALE GENOMIC DNA]</scope>
    <source>
        <strain evidence="5">cv. SF193</strain>
        <tissue evidence="3">Leaves</tissue>
    </source>
</reference>
<dbReference type="InParanoid" id="A0A251V2D4"/>
<protein>
    <submittedName>
        <fullName evidence="4">Uncharacterized protein</fullName>
    </submittedName>
</protein>
<accession>A0A251V2D4</accession>
<evidence type="ECO:0000313" key="4">
    <source>
        <dbReference type="EMBL" id="OTG29122.1"/>
    </source>
</evidence>
<name>A0A251V2D4_HELAN</name>
<reference evidence="3" key="3">
    <citation type="submission" date="2020-06" db="EMBL/GenBank/DDBJ databases">
        <title>Helianthus annuus Genome sequencing and assembly Release 2.</title>
        <authorList>
            <person name="Gouzy J."/>
            <person name="Langlade N."/>
            <person name="Munos S."/>
        </authorList>
    </citation>
    <scope>NUCLEOTIDE SEQUENCE</scope>
    <source>
        <tissue evidence="3">Leaves</tissue>
    </source>
</reference>
<dbReference type="OrthoDB" id="620544at2759"/>
<dbReference type="AlphaFoldDB" id="A0A251V2D4"/>
<dbReference type="Proteomes" id="UP000215914">
    <property type="component" value="Chromosome 4"/>
</dbReference>
<dbReference type="EMBL" id="CM007893">
    <property type="protein sequence ID" value="OTG29122.1"/>
    <property type="molecule type" value="Genomic_DNA"/>
</dbReference>
<evidence type="ECO:0000313" key="3">
    <source>
        <dbReference type="EMBL" id="KAF5811173.1"/>
    </source>
</evidence>
<organism evidence="4 5">
    <name type="scientific">Helianthus annuus</name>
    <name type="common">Common sunflower</name>
    <dbReference type="NCBI Taxonomy" id="4232"/>
    <lineage>
        <taxon>Eukaryota</taxon>
        <taxon>Viridiplantae</taxon>
        <taxon>Streptophyta</taxon>
        <taxon>Embryophyta</taxon>
        <taxon>Tracheophyta</taxon>
        <taxon>Spermatophyta</taxon>
        <taxon>Magnoliopsida</taxon>
        <taxon>eudicotyledons</taxon>
        <taxon>Gunneridae</taxon>
        <taxon>Pentapetalae</taxon>
        <taxon>asterids</taxon>
        <taxon>campanulids</taxon>
        <taxon>Asterales</taxon>
        <taxon>Asteraceae</taxon>
        <taxon>Asteroideae</taxon>
        <taxon>Heliantheae alliance</taxon>
        <taxon>Heliantheae</taxon>
        <taxon>Helianthus</taxon>
    </lineage>
</organism>
<dbReference type="PANTHER" id="PTHR48459">
    <property type="entry name" value="CUE DOMAIN-CONTAINING PROTEIN"/>
    <property type="match status" value="1"/>
</dbReference>
<evidence type="ECO:0000256" key="2">
    <source>
        <dbReference type="SAM" id="MobiDB-lite"/>
    </source>
</evidence>
<reference evidence="4" key="2">
    <citation type="submission" date="2017-02" db="EMBL/GenBank/DDBJ databases">
        <title>Sunflower complete genome.</title>
        <authorList>
            <person name="Langlade N."/>
            <person name="Munos S."/>
        </authorList>
    </citation>
    <scope>NUCLEOTIDE SEQUENCE [LARGE SCALE GENOMIC DNA]</scope>
    <source>
        <tissue evidence="4">Leaves</tissue>
    </source>
</reference>
<dbReference type="EMBL" id="MNCJ02000319">
    <property type="protein sequence ID" value="KAF5811173.1"/>
    <property type="molecule type" value="Genomic_DNA"/>
</dbReference>
<sequence length="483" mass="54111">MIADKNAFDVEMVTPDDDDSTFNNMSTSSGQTSGTQLLDASIEDVRNKKNTMDSKIDWVISLINKVEYEEKAAEQAKHEADHSCSDIMLKVHELTDRQQCVKKKNDMLAREAYVHKKLLSTKMESLQLHVTSLLDKGDRSLELLDKMSRSLEVRLTSAIMKKKSAIKKKQGNEAFARAALVQAETRMAKVEEESNRLKQEAVEISKLQEFLIDRGHLVTLLHGEISVKCQDVKQLKEELDQLVLPGGKTSSSKISSVLASSSSSLVSSIQPEPADSEKGSSSGTDITRSIKKVKIKGKLHGFQVKIKRKLYGNQTFAKCIKKVKLKGKLHGNEMFAKSIKKMKIKSKLHGNQICAKSIKKPKIKGKRHGSHVGAKSIKKLKIKGKRDGRQVCARSIKNLKIQGKRHRSQICAKSIKKVKIKIELHRNQLCPKSAEKLKIRGKQQGYQMCAKSIKKVKINGKQQRCQICVNSIKKVKIKGLQVV</sequence>
<dbReference type="Gramene" id="mRNA:HanXRQr2_Chr04g0178411">
    <property type="protein sequence ID" value="mRNA:HanXRQr2_Chr04g0178411"/>
    <property type="gene ID" value="HanXRQr2_Chr04g0178411"/>
</dbReference>
<gene>
    <name evidence="4" type="ORF">HannXRQ_Chr04g0118801</name>
    <name evidence="3" type="ORF">HanXRQr2_Chr04g0178411</name>
</gene>
<proteinExistence type="predicted"/>
<feature type="compositionally biased region" description="Low complexity" evidence="2">
    <location>
        <begin position="26"/>
        <end position="35"/>
    </location>
</feature>
<keyword evidence="5" id="KW-1185">Reference proteome</keyword>
<evidence type="ECO:0000256" key="1">
    <source>
        <dbReference type="SAM" id="Coils"/>
    </source>
</evidence>
<feature type="coiled-coil region" evidence="1">
    <location>
        <begin position="173"/>
        <end position="207"/>
    </location>
</feature>
<dbReference type="PANTHER" id="PTHR48459:SF1">
    <property type="entry name" value="CUE DOMAIN-CONTAINING PROTEIN"/>
    <property type="match status" value="1"/>
</dbReference>
<keyword evidence="1" id="KW-0175">Coiled coil</keyword>
<evidence type="ECO:0000313" key="5">
    <source>
        <dbReference type="Proteomes" id="UP000215914"/>
    </source>
</evidence>
<feature type="region of interest" description="Disordered" evidence="2">
    <location>
        <begin position="13"/>
        <end position="35"/>
    </location>
</feature>